<name>A0A0W0VAG1_9GAMM</name>
<evidence type="ECO:0000313" key="3">
    <source>
        <dbReference type="Proteomes" id="UP000055035"/>
    </source>
</evidence>
<feature type="compositionally biased region" description="Basic and acidic residues" evidence="1">
    <location>
        <begin position="32"/>
        <end position="48"/>
    </location>
</feature>
<evidence type="ECO:0000313" key="2">
    <source>
        <dbReference type="EMBL" id="KTD17060.1"/>
    </source>
</evidence>
<dbReference type="Proteomes" id="UP000055035">
    <property type="component" value="Unassembled WGS sequence"/>
</dbReference>
<protein>
    <recommendedName>
        <fullName evidence="4">Protein required for attachment to host cells</fullName>
    </recommendedName>
</protein>
<keyword evidence="3" id="KW-1185">Reference proteome</keyword>
<organism evidence="2 3">
    <name type="scientific">Legionella jordanis</name>
    <dbReference type="NCBI Taxonomy" id="456"/>
    <lineage>
        <taxon>Bacteria</taxon>
        <taxon>Pseudomonadati</taxon>
        <taxon>Pseudomonadota</taxon>
        <taxon>Gammaproteobacteria</taxon>
        <taxon>Legionellales</taxon>
        <taxon>Legionellaceae</taxon>
        <taxon>Legionella</taxon>
    </lineage>
</organism>
<dbReference type="Pfam" id="PF10116">
    <property type="entry name" value="Host_attach"/>
    <property type="match status" value="1"/>
</dbReference>
<dbReference type="EMBL" id="LNYJ01000011">
    <property type="protein sequence ID" value="KTD17060.1"/>
    <property type="molecule type" value="Genomic_DNA"/>
</dbReference>
<dbReference type="OrthoDB" id="5647945at2"/>
<comment type="caution">
    <text evidence="2">The sequence shown here is derived from an EMBL/GenBank/DDBJ whole genome shotgun (WGS) entry which is preliminary data.</text>
</comment>
<feature type="region of interest" description="Disordered" evidence="1">
    <location>
        <begin position="32"/>
        <end position="65"/>
    </location>
</feature>
<dbReference type="PATRIC" id="fig|456.5.peg.1461"/>
<dbReference type="STRING" id="456.Ljor_1366"/>
<sequence length="146" mass="17118">MKWIVTANSNDCRIYNYEQKSHQLKLIKEMKAPENKQKTSEIVSDRQGRYQTMGPGHGAYSQPTDPEEIQIDNFARKVAHELEHGRTHQDYDGLVFIMGSDIEGLVEQHLNKNVKNMIKKNIHKNMMHLNERELSDYLKDHLKPFN</sequence>
<dbReference type="RefSeq" id="WP_058470858.1">
    <property type="nucleotide sequence ID" value="NZ_CAAAIC010000003.1"/>
</dbReference>
<proteinExistence type="predicted"/>
<evidence type="ECO:0000256" key="1">
    <source>
        <dbReference type="SAM" id="MobiDB-lite"/>
    </source>
</evidence>
<accession>A0A0W0VAG1</accession>
<gene>
    <name evidence="2" type="ORF">Ljor_1366</name>
</gene>
<dbReference type="AlphaFoldDB" id="A0A0W0VAG1"/>
<reference evidence="2 3" key="1">
    <citation type="submission" date="2015-11" db="EMBL/GenBank/DDBJ databases">
        <title>Genomic analysis of 38 Legionella species identifies large and diverse effector repertoires.</title>
        <authorList>
            <person name="Burstein D."/>
            <person name="Amaro F."/>
            <person name="Zusman T."/>
            <person name="Lifshitz Z."/>
            <person name="Cohen O."/>
            <person name="Gilbert J.A."/>
            <person name="Pupko T."/>
            <person name="Shuman H.A."/>
            <person name="Segal G."/>
        </authorList>
    </citation>
    <scope>NUCLEOTIDE SEQUENCE [LARGE SCALE GENOMIC DNA]</scope>
    <source>
        <strain evidence="2 3">BL-540</strain>
    </source>
</reference>
<dbReference type="InterPro" id="IPR019291">
    <property type="entry name" value="Host_attachment_protein"/>
</dbReference>
<evidence type="ECO:0008006" key="4">
    <source>
        <dbReference type="Google" id="ProtNLM"/>
    </source>
</evidence>